<dbReference type="AlphaFoldDB" id="A0A6J4NR25"/>
<reference evidence="2" key="1">
    <citation type="submission" date="2020-02" db="EMBL/GenBank/DDBJ databases">
        <authorList>
            <person name="Meier V. D."/>
        </authorList>
    </citation>
    <scope>NUCLEOTIDE SEQUENCE</scope>
    <source>
        <strain evidence="2">AVDCRST_MAG66</strain>
    </source>
</reference>
<gene>
    <name evidence="2" type="ORF">AVDCRST_MAG66-819</name>
</gene>
<name>A0A6J4NR25_9PSEU</name>
<sequence>DPRRQRPRRSVGGPARPEPDQVRLAARPRTDRRHLDRPRGAGPPGRTRALRVAAAPHPGRLQADAHPDPAQPGAERAGAAHGARHGAAAGRVPPHAPRRDVARAHPGPGVLGGGPHGRRADGAAGERRPRPTGL</sequence>
<feature type="non-terminal residue" evidence="2">
    <location>
        <position position="1"/>
    </location>
</feature>
<accession>A0A6J4NR25</accession>
<organism evidence="2">
    <name type="scientific">uncultured Pseudonocardia sp</name>
    <dbReference type="NCBI Taxonomy" id="211455"/>
    <lineage>
        <taxon>Bacteria</taxon>
        <taxon>Bacillati</taxon>
        <taxon>Actinomycetota</taxon>
        <taxon>Actinomycetes</taxon>
        <taxon>Pseudonocardiales</taxon>
        <taxon>Pseudonocardiaceae</taxon>
        <taxon>Pseudonocardia</taxon>
        <taxon>environmental samples</taxon>
    </lineage>
</organism>
<feature type="non-terminal residue" evidence="2">
    <location>
        <position position="134"/>
    </location>
</feature>
<proteinExistence type="predicted"/>
<protein>
    <submittedName>
        <fullName evidence="2">Uncharacterized protein</fullName>
    </submittedName>
</protein>
<dbReference type="EMBL" id="CADCUS010000121">
    <property type="protein sequence ID" value="CAA9389382.1"/>
    <property type="molecule type" value="Genomic_DNA"/>
</dbReference>
<feature type="compositionally biased region" description="Basic and acidic residues" evidence="1">
    <location>
        <begin position="118"/>
        <end position="134"/>
    </location>
</feature>
<feature type="compositionally biased region" description="Low complexity" evidence="1">
    <location>
        <begin position="73"/>
        <end position="91"/>
    </location>
</feature>
<feature type="region of interest" description="Disordered" evidence="1">
    <location>
        <begin position="1"/>
        <end position="134"/>
    </location>
</feature>
<evidence type="ECO:0000256" key="1">
    <source>
        <dbReference type="SAM" id="MobiDB-lite"/>
    </source>
</evidence>
<evidence type="ECO:0000313" key="2">
    <source>
        <dbReference type="EMBL" id="CAA9389382.1"/>
    </source>
</evidence>